<dbReference type="SMART" id="SM00342">
    <property type="entry name" value="HTH_ARAC"/>
    <property type="match status" value="1"/>
</dbReference>
<name>A0ABX1ETQ4_9PROT</name>
<feature type="region of interest" description="Disordered" evidence="4">
    <location>
        <begin position="66"/>
        <end position="85"/>
    </location>
</feature>
<dbReference type="PANTHER" id="PTHR46796">
    <property type="entry name" value="HTH-TYPE TRANSCRIPTIONAL ACTIVATOR RHAS-RELATED"/>
    <property type="match status" value="1"/>
</dbReference>
<accession>A0ABX1ETQ4</accession>
<proteinExistence type="predicted"/>
<keyword evidence="7" id="KW-1185">Reference proteome</keyword>
<dbReference type="PROSITE" id="PS01124">
    <property type="entry name" value="HTH_ARAC_FAMILY_2"/>
    <property type="match status" value="1"/>
</dbReference>
<evidence type="ECO:0000259" key="5">
    <source>
        <dbReference type="PROSITE" id="PS01124"/>
    </source>
</evidence>
<dbReference type="RefSeq" id="WP_168047489.1">
    <property type="nucleotide sequence ID" value="NZ_JAATJR010000001.1"/>
</dbReference>
<dbReference type="InterPro" id="IPR018060">
    <property type="entry name" value="HTH_AraC"/>
</dbReference>
<protein>
    <submittedName>
        <fullName evidence="6">Helix-turn-helix transcriptional regulator</fullName>
    </submittedName>
</protein>
<dbReference type="InterPro" id="IPR050204">
    <property type="entry name" value="AraC_XylS_family_regulators"/>
</dbReference>
<evidence type="ECO:0000256" key="3">
    <source>
        <dbReference type="ARBA" id="ARBA00023163"/>
    </source>
</evidence>
<keyword evidence="3" id="KW-0804">Transcription</keyword>
<reference evidence="6 7" key="1">
    <citation type="submission" date="2020-03" db="EMBL/GenBank/DDBJ databases">
        <title>Roseomonas selenitidurans sp. nov. isolated from soil.</title>
        <authorList>
            <person name="Liu H."/>
        </authorList>
    </citation>
    <scope>NUCLEOTIDE SEQUENCE [LARGE SCALE GENOMIC DNA]</scope>
    <source>
        <strain evidence="6 7">JCM 15073</strain>
    </source>
</reference>
<keyword evidence="2" id="KW-0238">DNA-binding</keyword>
<organism evidence="6 7">
    <name type="scientific">Falsiroseomonas frigidaquae</name>
    <dbReference type="NCBI Taxonomy" id="487318"/>
    <lineage>
        <taxon>Bacteria</taxon>
        <taxon>Pseudomonadati</taxon>
        <taxon>Pseudomonadota</taxon>
        <taxon>Alphaproteobacteria</taxon>
        <taxon>Acetobacterales</taxon>
        <taxon>Roseomonadaceae</taxon>
        <taxon>Falsiroseomonas</taxon>
    </lineage>
</organism>
<dbReference type="PANTHER" id="PTHR46796:SF6">
    <property type="entry name" value="ARAC SUBFAMILY"/>
    <property type="match status" value="1"/>
</dbReference>
<feature type="domain" description="HTH araC/xylS-type" evidence="5">
    <location>
        <begin position="163"/>
        <end position="262"/>
    </location>
</feature>
<evidence type="ECO:0000313" key="7">
    <source>
        <dbReference type="Proteomes" id="UP000765160"/>
    </source>
</evidence>
<evidence type="ECO:0000313" key="6">
    <source>
        <dbReference type="EMBL" id="NKE44009.1"/>
    </source>
</evidence>
<dbReference type="SUPFAM" id="SSF46689">
    <property type="entry name" value="Homeodomain-like"/>
    <property type="match status" value="1"/>
</dbReference>
<dbReference type="InterPro" id="IPR009057">
    <property type="entry name" value="Homeodomain-like_sf"/>
</dbReference>
<dbReference type="EMBL" id="JAAVTX010000001">
    <property type="protein sequence ID" value="NKE44009.1"/>
    <property type="molecule type" value="Genomic_DNA"/>
</dbReference>
<evidence type="ECO:0000256" key="1">
    <source>
        <dbReference type="ARBA" id="ARBA00023015"/>
    </source>
</evidence>
<evidence type="ECO:0000256" key="2">
    <source>
        <dbReference type="ARBA" id="ARBA00023125"/>
    </source>
</evidence>
<comment type="caution">
    <text evidence="6">The sequence shown here is derived from an EMBL/GenBank/DDBJ whole genome shotgun (WGS) entry which is preliminary data.</text>
</comment>
<sequence length="276" mass="29956">MNLGLVDHAAPRTLPDRYEVSAVTFRFGGLALPAAETPAETCQRPAGNLRRDGKWSGQLVRHTLGHPCDAAPAPSGSPHLHPPREELPSTLVSEVTGCQVLDTPSGLLLRDYLLLLADQLPRMTIADGQRLAEATRAMIALAAAECPARQEAAAAPLGAVQLAQVHSFIRANLGSARLGPMRICQVAGIARSQLYRLFEPYGDVALFIQRERLNAAYRALTDPNDTRSIGEIAEASGLFDASSFSRMFRRAFGIPPRELRMAQRMRTLSARETQAI</sequence>
<gene>
    <name evidence="6" type="ORF">HB662_04425</name>
</gene>
<dbReference type="Gene3D" id="1.10.10.60">
    <property type="entry name" value="Homeodomain-like"/>
    <property type="match status" value="1"/>
</dbReference>
<evidence type="ECO:0000256" key="4">
    <source>
        <dbReference type="SAM" id="MobiDB-lite"/>
    </source>
</evidence>
<keyword evidence="1" id="KW-0805">Transcription regulation</keyword>
<dbReference type="Pfam" id="PF12833">
    <property type="entry name" value="HTH_18"/>
    <property type="match status" value="1"/>
</dbReference>
<dbReference type="Proteomes" id="UP000765160">
    <property type="component" value="Unassembled WGS sequence"/>
</dbReference>